<name>A0A3D9Q6X1_9BACL</name>
<dbReference type="Gene3D" id="3.30.460.10">
    <property type="entry name" value="Beta Polymerase, domain 2"/>
    <property type="match status" value="1"/>
</dbReference>
<dbReference type="SUPFAM" id="SSF81301">
    <property type="entry name" value="Nucleotidyltransferase"/>
    <property type="match status" value="1"/>
</dbReference>
<organism evidence="2 3">
    <name type="scientific">Paenibacillus taihuensis</name>
    <dbReference type="NCBI Taxonomy" id="1156355"/>
    <lineage>
        <taxon>Bacteria</taxon>
        <taxon>Bacillati</taxon>
        <taxon>Bacillota</taxon>
        <taxon>Bacilli</taxon>
        <taxon>Bacillales</taxon>
        <taxon>Paenibacillaceae</taxon>
        <taxon>Paenibacillus</taxon>
    </lineage>
</organism>
<dbReference type="RefSeq" id="WP_116192554.1">
    <property type="nucleotide sequence ID" value="NZ_QTTN01000060.1"/>
</dbReference>
<reference evidence="2 3" key="1">
    <citation type="submission" date="2018-08" db="EMBL/GenBank/DDBJ databases">
        <title>Genomic Encyclopedia of Type Strains, Phase III (KMG-III): the genomes of soil and plant-associated and newly described type strains.</title>
        <authorList>
            <person name="Whitman W."/>
        </authorList>
    </citation>
    <scope>NUCLEOTIDE SEQUENCE [LARGE SCALE GENOMIC DNA]</scope>
    <source>
        <strain evidence="2 3">CGMCC 1.10966</strain>
    </source>
</reference>
<dbReference type="AlphaFoldDB" id="A0A3D9Q6X1"/>
<sequence length="275" mass="30164">MEAEQIIAAIAKKLRHIQGIEAVVLGGSRARGTHTPASDIDIGIYYNSSEELDLTALRAIAAELHDDGDAVLTDIGGWGPWVNGGGWLTVQGFAVDFIYRDLQRVARVMDQCLAGEVTIDYHPGHPHGYTNALYVSEAAVCRILWDATGMLSGLKASTSPFPPVLKQALIDKFLWEADFSYLISKKGIARLDVSYIAGCCYRAVSCLNQALFALNETYWMNEKGAVLIADQFPLAPRDYRNRVDEVFAGLSADATKLETSLLHLHALIQETQHLT</sequence>
<feature type="domain" description="Polymerase nucleotidyl transferase" evidence="1">
    <location>
        <begin position="9"/>
        <end position="53"/>
    </location>
</feature>
<dbReference type="OrthoDB" id="5176171at2"/>
<comment type="caution">
    <text evidence="2">The sequence shown here is derived from an EMBL/GenBank/DDBJ whole genome shotgun (WGS) entry which is preliminary data.</text>
</comment>
<dbReference type="InterPro" id="IPR002934">
    <property type="entry name" value="Polymerase_NTP_transf_dom"/>
</dbReference>
<protein>
    <submittedName>
        <fullName evidence="2">Nucleotidyltransferase-like protein</fullName>
    </submittedName>
</protein>
<dbReference type="CDD" id="cd05403">
    <property type="entry name" value="NT_KNTase_like"/>
    <property type="match status" value="1"/>
</dbReference>
<dbReference type="EMBL" id="QTTN01000060">
    <property type="protein sequence ID" value="REE56423.1"/>
    <property type="molecule type" value="Genomic_DNA"/>
</dbReference>
<keyword evidence="3" id="KW-1185">Reference proteome</keyword>
<dbReference type="Proteomes" id="UP000256304">
    <property type="component" value="Unassembled WGS sequence"/>
</dbReference>
<evidence type="ECO:0000313" key="2">
    <source>
        <dbReference type="EMBL" id="REE56423.1"/>
    </source>
</evidence>
<accession>A0A3D9Q6X1</accession>
<keyword evidence="2" id="KW-0808">Transferase</keyword>
<evidence type="ECO:0000313" key="3">
    <source>
        <dbReference type="Proteomes" id="UP000256304"/>
    </source>
</evidence>
<evidence type="ECO:0000259" key="1">
    <source>
        <dbReference type="Pfam" id="PF01909"/>
    </source>
</evidence>
<gene>
    <name evidence="2" type="ORF">A8990_16011</name>
</gene>
<dbReference type="GO" id="GO:0016779">
    <property type="term" value="F:nucleotidyltransferase activity"/>
    <property type="evidence" value="ECO:0007669"/>
    <property type="project" value="InterPro"/>
</dbReference>
<proteinExistence type="predicted"/>
<dbReference type="InterPro" id="IPR043519">
    <property type="entry name" value="NT_sf"/>
</dbReference>
<dbReference type="Pfam" id="PF01909">
    <property type="entry name" value="NTP_transf_2"/>
    <property type="match status" value="1"/>
</dbReference>